<evidence type="ECO:0000313" key="3">
    <source>
        <dbReference type="Proteomes" id="UP001281761"/>
    </source>
</evidence>
<feature type="compositionally biased region" description="Basic and acidic residues" evidence="1">
    <location>
        <begin position="869"/>
        <end position="895"/>
    </location>
</feature>
<name>A0ABQ9YI67_9EUKA</name>
<feature type="compositionally biased region" description="Basic and acidic residues" evidence="1">
    <location>
        <begin position="995"/>
        <end position="1009"/>
    </location>
</feature>
<sequence length="1385" mass="159734">MTRSTSQFPLVITDLLSKPLDSWHVKAQSTLRVTPLPIPGTTTPQITQSPFLVSFGECCSKSDMIFPLFVRNSSENVTVSISLSTEAYAVHTDTIPGISLLKPNQDVKLSKGIFNHDTSPQNHPFDHRTIQDDISVNTENLPYSLSPSEVYAVIQSLGKRVDDGESSSLEMTSTFDDSLNAETHDLEKLLDLDHTPFLVSLDPSLPSTNLSTTSTKTTQDLSMSDDIASDSIDHISITSQEHRHLKVSFSPHRFFPPQTRNHRPILFLGSLSIFLHRGSTKLLYQTIPLCGLARSSVLTIPSCSHHLLVQPEKTVHTFPVVNALTSKNASVEASFSIDSFSVIQNGKFLEEHTYPNQTSVSFQSLSTAPLSLDHLPRDLESVFDHPTLSVSPKTSLLQPSQSVLITLQFHCPWSKVSRFNDAPTTAVLHGHLILHSSPETFSISSTHQDPLISSIPFVFTTTNNNAQTSTQLEESSIFQTPSRPHKTEVHFADSDTGDEKQSSRTSDSPAGTQRYRMASDRQKNTSNEDDIQLLKEIRSSLTEFQELKRQDSELERQREQERMERKAEEQRKEEAKRRQEEEDRRWEREEEEHRVEEEKRRLETERRRIDEERRESEKERSRLEKERRRLEEERQRDEERKLAKENERAKKELREAEELKKEKERLRDELESMKKKREEEENRIKQLKREREQIELEKSHLELDLLNVHKRRQKPKHRIDEDEDSFDQLRRTVENRDPSLDEQKWESMSTAFVERERREERKSENKPDNGKERHKETHSDSVWETPNRSSHAHHPTLSHQNPRDSHSHSNTIRPDTRNSIETEKFIKASEVSSVRVGRDSLIGTPSGSIEMRPTRQKPANRMSEDVDDKEQRKREHEKRKQDEHKARKHEEEKRRAQIMNDTRTDSEEERFQRFEKQLLSKIEQTIRREAHTRESSDDKGRRTSHNQRKRSPTPPESLEERYQKSPHKVSPSHHLQFSESSPTRRRISFLSETSDSARKPHEKKQERSHQPSLLLLTPLVDFGTVEPNTFNEKKLLFRNVSSRTVDWSVVVDQQFNVDSFGTVVPNLGEDFMFTSSLTEGTMKSGETMAVTLSYFPSHSLGRVETKMSGRVMLIWRSERSGSGKGETIEECTFEVRGECSRKPTENSIHHFHPTSPTRIGNSSFRSDRSTRLERGQATVPYYPQPVSTPSIIRQSTPPPTTTHYSYQRPPSRQNSFHTSPSRFSPHRDRSPPRHLSPERYSNSFPSHPSVQFTPDRFQSQPSHSRPRQQSPPRFEMSSSRHSSPPRESTFPRTRSPPRPSSSHQPSSHNQYYSPRSNTSSLRMRSNQPGTRPLSPSRASHPDRATSPIRFYEQDAAREAQRIPSAIIRLQSTTGKTTKRSTKQGS</sequence>
<feature type="compositionally biased region" description="Polar residues" evidence="1">
    <location>
        <begin position="1308"/>
        <end position="1329"/>
    </location>
</feature>
<feature type="compositionally biased region" description="Polar residues" evidence="1">
    <location>
        <begin position="1154"/>
        <end position="1164"/>
    </location>
</feature>
<feature type="compositionally biased region" description="Polar residues" evidence="1">
    <location>
        <begin position="468"/>
        <end position="482"/>
    </location>
</feature>
<feature type="compositionally biased region" description="Basic and acidic residues" evidence="1">
    <location>
        <begin position="902"/>
        <end position="911"/>
    </location>
</feature>
<feature type="compositionally biased region" description="Basic and acidic residues" evidence="1">
    <location>
        <begin position="1165"/>
        <end position="1174"/>
    </location>
</feature>
<dbReference type="PANTHER" id="PTHR45615">
    <property type="entry name" value="MYOSIN HEAVY CHAIN, NON-MUSCLE"/>
    <property type="match status" value="1"/>
</dbReference>
<reference evidence="2 3" key="1">
    <citation type="journal article" date="2022" name="bioRxiv">
        <title>Genomics of Preaxostyla Flagellates Illuminates Evolutionary Transitions and the Path Towards Mitochondrial Loss.</title>
        <authorList>
            <person name="Novak L.V.F."/>
            <person name="Treitli S.C."/>
            <person name="Pyrih J."/>
            <person name="Halakuc P."/>
            <person name="Pipaliya S.V."/>
            <person name="Vacek V."/>
            <person name="Brzon O."/>
            <person name="Soukal P."/>
            <person name="Eme L."/>
            <person name="Dacks J.B."/>
            <person name="Karnkowska A."/>
            <person name="Elias M."/>
            <person name="Hampl V."/>
        </authorList>
    </citation>
    <scope>NUCLEOTIDE SEQUENCE [LARGE SCALE GENOMIC DNA]</scope>
    <source>
        <strain evidence="2">NAU3</strain>
        <tissue evidence="2">Gut</tissue>
    </source>
</reference>
<accession>A0ABQ9YI67</accession>
<evidence type="ECO:0000256" key="1">
    <source>
        <dbReference type="SAM" id="MobiDB-lite"/>
    </source>
</evidence>
<feature type="region of interest" description="Disordered" evidence="1">
    <location>
        <begin position="991"/>
        <end position="1010"/>
    </location>
</feature>
<keyword evidence="3" id="KW-1185">Reference proteome</keyword>
<dbReference type="PANTHER" id="PTHR45615:SF80">
    <property type="entry name" value="GRIP DOMAIN-CONTAINING PROTEIN"/>
    <property type="match status" value="1"/>
</dbReference>
<feature type="compositionally biased region" description="Basic and acidic residues" evidence="1">
    <location>
        <begin position="1351"/>
        <end position="1360"/>
    </location>
</feature>
<feature type="compositionally biased region" description="Basic residues" evidence="1">
    <location>
        <begin position="1376"/>
        <end position="1385"/>
    </location>
</feature>
<feature type="compositionally biased region" description="Polar residues" evidence="1">
    <location>
        <begin position="1203"/>
        <end position="1222"/>
    </location>
</feature>
<feature type="compositionally biased region" description="Basic and acidic residues" evidence="1">
    <location>
        <begin position="814"/>
        <end position="827"/>
    </location>
</feature>
<feature type="region of interest" description="Disordered" evidence="1">
    <location>
        <begin position="923"/>
        <end position="986"/>
    </location>
</feature>
<feature type="compositionally biased region" description="Basic and acidic residues" evidence="1">
    <location>
        <begin position="923"/>
        <end position="941"/>
    </location>
</feature>
<comment type="caution">
    <text evidence="2">The sequence shown here is derived from an EMBL/GenBank/DDBJ whole genome shotgun (WGS) entry which is preliminary data.</text>
</comment>
<feature type="compositionally biased region" description="Basic residues" evidence="1">
    <location>
        <begin position="942"/>
        <end position="951"/>
    </location>
</feature>
<feature type="compositionally biased region" description="Low complexity" evidence="1">
    <location>
        <begin position="1256"/>
        <end position="1293"/>
    </location>
</feature>
<evidence type="ECO:0000313" key="2">
    <source>
        <dbReference type="EMBL" id="KAK2963444.1"/>
    </source>
</evidence>
<evidence type="ECO:0008006" key="4">
    <source>
        <dbReference type="Google" id="ProtNLM"/>
    </source>
</evidence>
<feature type="region of interest" description="Disordered" evidence="1">
    <location>
        <begin position="1143"/>
        <end position="1385"/>
    </location>
</feature>
<feature type="region of interest" description="Disordered" evidence="1">
    <location>
        <begin position="468"/>
        <end position="531"/>
    </location>
</feature>
<feature type="compositionally biased region" description="Basic and acidic residues" evidence="1">
    <location>
        <begin position="753"/>
        <end position="781"/>
    </location>
</feature>
<feature type="region of interest" description="Disordered" evidence="1">
    <location>
        <begin position="548"/>
        <end position="911"/>
    </location>
</feature>
<feature type="compositionally biased region" description="Basic and acidic residues" evidence="1">
    <location>
        <begin position="548"/>
        <end position="703"/>
    </location>
</feature>
<gene>
    <name evidence="2" type="ORF">BLNAU_1486</name>
</gene>
<organism evidence="2 3">
    <name type="scientific">Blattamonas nauphoetae</name>
    <dbReference type="NCBI Taxonomy" id="2049346"/>
    <lineage>
        <taxon>Eukaryota</taxon>
        <taxon>Metamonada</taxon>
        <taxon>Preaxostyla</taxon>
        <taxon>Oxymonadida</taxon>
        <taxon>Blattamonas</taxon>
    </lineage>
</organism>
<feature type="compositionally biased region" description="Basic residues" evidence="1">
    <location>
        <begin position="708"/>
        <end position="717"/>
    </location>
</feature>
<feature type="compositionally biased region" description="Polar residues" evidence="1">
    <location>
        <begin position="1185"/>
        <end position="1195"/>
    </location>
</feature>
<dbReference type="Proteomes" id="UP001281761">
    <property type="component" value="Unassembled WGS sequence"/>
</dbReference>
<dbReference type="EMBL" id="JARBJD010000006">
    <property type="protein sequence ID" value="KAK2963444.1"/>
    <property type="molecule type" value="Genomic_DNA"/>
</dbReference>
<dbReference type="Gene3D" id="2.60.40.10">
    <property type="entry name" value="Immunoglobulins"/>
    <property type="match status" value="1"/>
</dbReference>
<protein>
    <recommendedName>
        <fullName evidence="4">Abnormal spindle-like microcephaly-associated protein ASH domain-containing protein</fullName>
    </recommendedName>
</protein>
<feature type="compositionally biased region" description="Basic and acidic residues" evidence="1">
    <location>
        <begin position="727"/>
        <end position="745"/>
    </location>
</feature>
<feature type="compositionally biased region" description="Polar residues" evidence="1">
    <location>
        <begin position="1239"/>
        <end position="1252"/>
    </location>
</feature>
<feature type="compositionally biased region" description="Basic and acidic residues" evidence="1">
    <location>
        <begin position="485"/>
        <end position="502"/>
    </location>
</feature>
<dbReference type="InterPro" id="IPR013783">
    <property type="entry name" value="Ig-like_fold"/>
</dbReference>
<feature type="compositionally biased region" description="Basic and acidic residues" evidence="1">
    <location>
        <begin position="1225"/>
        <end position="1237"/>
    </location>
</feature>
<proteinExistence type="predicted"/>